<dbReference type="EMBL" id="JANRMS010000487">
    <property type="protein sequence ID" value="KAJ3538963.1"/>
    <property type="molecule type" value="Genomic_DNA"/>
</dbReference>
<dbReference type="Proteomes" id="UP001148629">
    <property type="component" value="Unassembled WGS sequence"/>
</dbReference>
<evidence type="ECO:0000313" key="2">
    <source>
        <dbReference type="Proteomes" id="UP001148629"/>
    </source>
</evidence>
<name>A0ACC1SG62_9HYPO</name>
<comment type="caution">
    <text evidence="1">The sequence shown here is derived from an EMBL/GenBank/DDBJ whole genome shotgun (WGS) entry which is preliminary data.</text>
</comment>
<reference evidence="1" key="1">
    <citation type="submission" date="2022-08" db="EMBL/GenBank/DDBJ databases">
        <title>Genome Sequence of Fusarium decemcellulare.</title>
        <authorList>
            <person name="Buettner E."/>
        </authorList>
    </citation>
    <scope>NUCLEOTIDE SEQUENCE</scope>
    <source>
        <strain evidence="1">Babe19</strain>
    </source>
</reference>
<keyword evidence="2" id="KW-1185">Reference proteome</keyword>
<proteinExistence type="predicted"/>
<evidence type="ECO:0000313" key="1">
    <source>
        <dbReference type="EMBL" id="KAJ3538963.1"/>
    </source>
</evidence>
<accession>A0ACC1SG62</accession>
<gene>
    <name evidence="1" type="ORF">NM208_g5679</name>
</gene>
<sequence length="288" mass="32815">MAATQKIAVQRMAQQLLVQIPADDWTGVTSVAERRKLQNRLNKRRQYQRNRIQRQIMQVVSNATDQAGQSTSPTTSAPQASPDVMVEVIRQTCEVFGSPDISQTVFTLASKAYGDYVLNAPRLSQLPFLITVNINIAMAKNATRMGFKREILCLEDSISPFNYSGPSQLPASFPQSLEPTSIQQNVLHHPWLDVFPFPKFRDNVIYAVAANLMDDDDLCADISEINYDNVERPCLIVWGESWDPNGWEASVLFLRKWGWLLRGCPEIIEATNRWRQSRGERLLHWHDI</sequence>
<protein>
    <submittedName>
        <fullName evidence="1">Uncharacterized protein</fullName>
    </submittedName>
</protein>
<organism evidence="1 2">
    <name type="scientific">Fusarium decemcellulare</name>
    <dbReference type="NCBI Taxonomy" id="57161"/>
    <lineage>
        <taxon>Eukaryota</taxon>
        <taxon>Fungi</taxon>
        <taxon>Dikarya</taxon>
        <taxon>Ascomycota</taxon>
        <taxon>Pezizomycotina</taxon>
        <taxon>Sordariomycetes</taxon>
        <taxon>Hypocreomycetidae</taxon>
        <taxon>Hypocreales</taxon>
        <taxon>Nectriaceae</taxon>
        <taxon>Fusarium</taxon>
        <taxon>Fusarium decemcellulare species complex</taxon>
    </lineage>
</organism>